<evidence type="ECO:0008006" key="2">
    <source>
        <dbReference type="Google" id="ProtNLM"/>
    </source>
</evidence>
<organism evidence="1">
    <name type="scientific">Geladintestivirus 3</name>
    <dbReference type="NCBI Taxonomy" id="3233135"/>
    <lineage>
        <taxon>Viruses</taxon>
        <taxon>Duplodnaviria</taxon>
        <taxon>Heunggongvirae</taxon>
        <taxon>Uroviricota</taxon>
        <taxon>Caudoviricetes</taxon>
        <taxon>Crassvirales</taxon>
    </lineage>
</organism>
<protein>
    <recommendedName>
        <fullName evidence="2">Capsid protein</fullName>
    </recommendedName>
</protein>
<name>A0AAU8MH27_9CAUD</name>
<reference evidence="1" key="1">
    <citation type="submission" date="2024-06" db="EMBL/GenBank/DDBJ databases">
        <title>Intestivirid acquisition increases across infancy in a wild primate population.</title>
        <authorList>
            <person name="Schneider-Creas I.A."/>
            <person name="Moya I.L."/>
            <person name="Chiou K.L."/>
            <person name="Baniel A."/>
            <person name="Azanaw Haile A."/>
            <person name="Kebede F."/>
            <person name="Abebe B."/>
            <person name="Snyder-Mackler N."/>
            <person name="Varsani A."/>
        </authorList>
    </citation>
    <scope>NUCLEOTIDE SEQUENCE</scope>
    <source>
        <strain evidence="1">Int_RNL_2017_0019_DDA</strain>
    </source>
</reference>
<dbReference type="EMBL" id="PP965493">
    <property type="protein sequence ID" value="XCN99927.1"/>
    <property type="molecule type" value="Genomic_DNA"/>
</dbReference>
<accession>A0AAU8MH27</accession>
<proteinExistence type="predicted"/>
<sequence>MANSNVYKIQTNIPNENNKGQLVVVNVTGKNLADAVSNAQYMTYNGEDIKEHIVNVSCIVKGVYDYTYNVEINPNYHPIAADKTLDEQDAE</sequence>
<evidence type="ECO:0000313" key="1">
    <source>
        <dbReference type="EMBL" id="XCN99927.1"/>
    </source>
</evidence>